<feature type="region of interest" description="Disordered" evidence="7">
    <location>
        <begin position="1"/>
        <end position="20"/>
    </location>
</feature>
<evidence type="ECO:0000256" key="4">
    <source>
        <dbReference type="ARBA" id="ARBA00022989"/>
    </source>
</evidence>
<dbReference type="GO" id="GO:0005886">
    <property type="term" value="C:plasma membrane"/>
    <property type="evidence" value="ECO:0007669"/>
    <property type="project" value="UniProtKB-ARBA"/>
</dbReference>
<organism evidence="8 9">
    <name type="scientific">Halocaridina rubra</name>
    <name type="common">Hawaiian red shrimp</name>
    <dbReference type="NCBI Taxonomy" id="373956"/>
    <lineage>
        <taxon>Eukaryota</taxon>
        <taxon>Metazoa</taxon>
        <taxon>Ecdysozoa</taxon>
        <taxon>Arthropoda</taxon>
        <taxon>Crustacea</taxon>
        <taxon>Multicrustacea</taxon>
        <taxon>Malacostraca</taxon>
        <taxon>Eumalacostraca</taxon>
        <taxon>Eucarida</taxon>
        <taxon>Decapoda</taxon>
        <taxon>Pleocyemata</taxon>
        <taxon>Caridea</taxon>
        <taxon>Atyoidea</taxon>
        <taxon>Atyidae</taxon>
        <taxon>Halocaridina</taxon>
    </lineage>
</organism>
<name>A0AAN8X0H7_HALRR</name>
<evidence type="ECO:0000256" key="2">
    <source>
        <dbReference type="ARBA" id="ARBA00008789"/>
    </source>
</evidence>
<sequence length="269" mass="31334">MAPNKRDSGDYVDHSPTGEMDEEPRQFTWQEAFWMILVAISYLVGYAITISIIIEKFTQEDPPRNRGLYIFYFLLPHIAAGLKNMQYYHRDVNEEDGEESAGGWLLVTLMFPFSPIYRFITAWRYGNAEKNDPEMGYRFVNEMATVGVLRLFDVFLGDLPTLTLLTRDDVWSRSGDWSNMEKPIYDPANCGGICDAEPTPNIEFWKIFRMIFLLSKMAQGITFYIVIIKRLQHMQYADHYGERKSSSDRQGKLNIFATLILYSAHFFFI</sequence>
<evidence type="ECO:0000256" key="5">
    <source>
        <dbReference type="ARBA" id="ARBA00023136"/>
    </source>
</evidence>
<evidence type="ECO:0000256" key="1">
    <source>
        <dbReference type="ARBA" id="ARBA00004141"/>
    </source>
</evidence>
<dbReference type="InterPro" id="IPR018629">
    <property type="entry name" value="XK-rel"/>
</dbReference>
<feature type="non-terminal residue" evidence="8">
    <location>
        <position position="269"/>
    </location>
</feature>
<feature type="transmembrane region" description="Helical" evidence="6">
    <location>
        <begin position="66"/>
        <end position="82"/>
    </location>
</feature>
<dbReference type="Proteomes" id="UP001381693">
    <property type="component" value="Unassembled WGS sequence"/>
</dbReference>
<dbReference type="AlphaFoldDB" id="A0AAN8X0H7"/>
<feature type="transmembrane region" description="Helical" evidence="6">
    <location>
        <begin position="32"/>
        <end position="54"/>
    </location>
</feature>
<dbReference type="Pfam" id="PF09815">
    <property type="entry name" value="XK-related"/>
    <property type="match status" value="1"/>
</dbReference>
<proteinExistence type="inferred from homology"/>
<evidence type="ECO:0000313" key="8">
    <source>
        <dbReference type="EMBL" id="KAK7075751.1"/>
    </source>
</evidence>
<evidence type="ECO:0000256" key="7">
    <source>
        <dbReference type="SAM" id="MobiDB-lite"/>
    </source>
</evidence>
<protein>
    <recommendedName>
        <fullName evidence="6">XK-related protein</fullName>
    </recommendedName>
</protein>
<evidence type="ECO:0000256" key="3">
    <source>
        <dbReference type="ARBA" id="ARBA00022692"/>
    </source>
</evidence>
<evidence type="ECO:0000256" key="6">
    <source>
        <dbReference type="RuleBase" id="RU910716"/>
    </source>
</evidence>
<reference evidence="8 9" key="1">
    <citation type="submission" date="2023-11" db="EMBL/GenBank/DDBJ databases">
        <title>Halocaridina rubra genome assembly.</title>
        <authorList>
            <person name="Smith C."/>
        </authorList>
    </citation>
    <scope>NUCLEOTIDE SEQUENCE [LARGE SCALE GENOMIC DNA]</scope>
    <source>
        <strain evidence="8">EP-1</strain>
        <tissue evidence="8">Whole</tissue>
    </source>
</reference>
<feature type="transmembrane region" description="Helical" evidence="6">
    <location>
        <begin position="102"/>
        <end position="120"/>
    </location>
</feature>
<feature type="transmembrane region" description="Helical" evidence="6">
    <location>
        <begin position="211"/>
        <end position="231"/>
    </location>
</feature>
<gene>
    <name evidence="8" type="ORF">SK128_004930</name>
</gene>
<accession>A0AAN8X0H7</accession>
<keyword evidence="4 6" id="KW-1133">Transmembrane helix</keyword>
<comment type="caution">
    <text evidence="8">The sequence shown here is derived from an EMBL/GenBank/DDBJ whole genome shotgun (WGS) entry which is preliminary data.</text>
</comment>
<comment type="similarity">
    <text evidence="2 6">Belongs to the XK family.</text>
</comment>
<keyword evidence="3 6" id="KW-0812">Transmembrane</keyword>
<evidence type="ECO:0000313" key="9">
    <source>
        <dbReference type="Proteomes" id="UP001381693"/>
    </source>
</evidence>
<comment type="subcellular location">
    <subcellularLocation>
        <location evidence="1 6">Membrane</location>
        <topology evidence="1 6">Multi-pass membrane protein</topology>
    </subcellularLocation>
</comment>
<keyword evidence="9" id="KW-1185">Reference proteome</keyword>
<keyword evidence="5 6" id="KW-0472">Membrane</keyword>
<dbReference type="EMBL" id="JAXCGZ010010183">
    <property type="protein sequence ID" value="KAK7075751.1"/>
    <property type="molecule type" value="Genomic_DNA"/>
</dbReference>
<feature type="compositionally biased region" description="Basic and acidic residues" evidence="7">
    <location>
        <begin position="1"/>
        <end position="13"/>
    </location>
</feature>